<organism evidence="2 3">
    <name type="scientific">Momordica charantia</name>
    <name type="common">Bitter gourd</name>
    <name type="synonym">Balsam pear</name>
    <dbReference type="NCBI Taxonomy" id="3673"/>
    <lineage>
        <taxon>Eukaryota</taxon>
        <taxon>Viridiplantae</taxon>
        <taxon>Streptophyta</taxon>
        <taxon>Embryophyta</taxon>
        <taxon>Tracheophyta</taxon>
        <taxon>Spermatophyta</taxon>
        <taxon>Magnoliopsida</taxon>
        <taxon>eudicotyledons</taxon>
        <taxon>Gunneridae</taxon>
        <taxon>Pentapetalae</taxon>
        <taxon>rosids</taxon>
        <taxon>fabids</taxon>
        <taxon>Cucurbitales</taxon>
        <taxon>Cucurbitaceae</taxon>
        <taxon>Momordiceae</taxon>
        <taxon>Momordica</taxon>
    </lineage>
</organism>
<evidence type="ECO:0000313" key="3">
    <source>
        <dbReference type="RefSeq" id="XP_022157176.1"/>
    </source>
</evidence>
<dbReference type="RefSeq" id="XP_022157176.1">
    <property type="nucleotide sequence ID" value="XM_022301484.1"/>
</dbReference>
<sequence>MAVGELRRKFGELKDINEKQESRVRYHEAKFQKIVSGYLILTRLFFFGISQTSSSKCHDWWVILSLSLLCSFVYFLLFLDAATRLYQTKGQLDMICKELIEVCQQILVAQNQDDVDLAMEGGDFSDGFEFGFHEKMLVLDHFRFVGRKVYIYFTVCALVAVTAIELYVSKYLLCN</sequence>
<keyword evidence="1" id="KW-0812">Transmembrane</keyword>
<proteinExistence type="predicted"/>
<dbReference type="GeneID" id="111023953"/>
<feature type="transmembrane region" description="Helical" evidence="1">
    <location>
        <begin position="60"/>
        <end position="79"/>
    </location>
</feature>
<evidence type="ECO:0000313" key="2">
    <source>
        <dbReference type="Proteomes" id="UP000504603"/>
    </source>
</evidence>
<protein>
    <submittedName>
        <fullName evidence="3">Uncharacterized protein LOC111023953 isoform X2</fullName>
    </submittedName>
</protein>
<accession>A0A6J1DX74</accession>
<keyword evidence="2" id="KW-1185">Reference proteome</keyword>
<dbReference type="PANTHER" id="PTHR33287:SF8">
    <property type="entry name" value="TRANSMEMBRANE PROTEIN 188"/>
    <property type="match status" value="1"/>
</dbReference>
<dbReference type="Proteomes" id="UP000504603">
    <property type="component" value="Unplaced"/>
</dbReference>
<feature type="transmembrane region" description="Helical" evidence="1">
    <location>
        <begin position="35"/>
        <end position="54"/>
    </location>
</feature>
<name>A0A6J1DX74_MOMCH</name>
<reference evidence="3" key="1">
    <citation type="submission" date="2025-08" db="UniProtKB">
        <authorList>
            <consortium name="RefSeq"/>
        </authorList>
    </citation>
    <scope>IDENTIFICATION</scope>
    <source>
        <strain evidence="3">OHB3-1</strain>
    </source>
</reference>
<evidence type="ECO:0000256" key="1">
    <source>
        <dbReference type="SAM" id="Phobius"/>
    </source>
</evidence>
<feature type="transmembrane region" description="Helical" evidence="1">
    <location>
        <begin position="149"/>
        <end position="168"/>
    </location>
</feature>
<keyword evidence="1" id="KW-0472">Membrane</keyword>
<dbReference type="AlphaFoldDB" id="A0A6J1DX74"/>
<gene>
    <name evidence="3" type="primary">LOC111023953</name>
</gene>
<keyword evidence="1" id="KW-1133">Transmembrane helix</keyword>
<dbReference type="PANTHER" id="PTHR33287">
    <property type="entry name" value="OS03G0453550 PROTEIN"/>
    <property type="match status" value="1"/>
</dbReference>